<evidence type="ECO:0000313" key="2">
    <source>
        <dbReference type="Proteomes" id="UP001642360"/>
    </source>
</evidence>
<dbReference type="EMBL" id="CAUOFW020005669">
    <property type="protein sequence ID" value="CAK9171193.1"/>
    <property type="molecule type" value="Genomic_DNA"/>
</dbReference>
<sequence length="104" mass="11818">MGGELPLSFWVVSTKVQHIVDCHVNGPRRPIKINRSGSMRKLRSFKIYGLLEKTLTIVFKRHLSRRRAQSVGDRKQNLAHLVPKLVEIDGPALLSQSNFSKIES</sequence>
<gene>
    <name evidence="1" type="ORF">ILEXP_LOCUS40735</name>
</gene>
<dbReference type="Proteomes" id="UP001642360">
    <property type="component" value="Unassembled WGS sequence"/>
</dbReference>
<organism evidence="1 2">
    <name type="scientific">Ilex paraguariensis</name>
    <name type="common">yerba mate</name>
    <dbReference type="NCBI Taxonomy" id="185542"/>
    <lineage>
        <taxon>Eukaryota</taxon>
        <taxon>Viridiplantae</taxon>
        <taxon>Streptophyta</taxon>
        <taxon>Embryophyta</taxon>
        <taxon>Tracheophyta</taxon>
        <taxon>Spermatophyta</taxon>
        <taxon>Magnoliopsida</taxon>
        <taxon>eudicotyledons</taxon>
        <taxon>Gunneridae</taxon>
        <taxon>Pentapetalae</taxon>
        <taxon>asterids</taxon>
        <taxon>campanulids</taxon>
        <taxon>Aquifoliales</taxon>
        <taxon>Aquifoliaceae</taxon>
        <taxon>Ilex</taxon>
    </lineage>
</organism>
<comment type="caution">
    <text evidence="1">The sequence shown here is derived from an EMBL/GenBank/DDBJ whole genome shotgun (WGS) entry which is preliminary data.</text>
</comment>
<accession>A0ABC8TUN5</accession>
<evidence type="ECO:0000313" key="1">
    <source>
        <dbReference type="EMBL" id="CAK9171193.1"/>
    </source>
</evidence>
<proteinExistence type="predicted"/>
<protein>
    <submittedName>
        <fullName evidence="1">Uncharacterized protein</fullName>
    </submittedName>
</protein>
<keyword evidence="2" id="KW-1185">Reference proteome</keyword>
<reference evidence="1 2" key="1">
    <citation type="submission" date="2024-02" db="EMBL/GenBank/DDBJ databases">
        <authorList>
            <person name="Vignale AGUSTIN F."/>
            <person name="Sosa J E."/>
            <person name="Modenutti C."/>
        </authorList>
    </citation>
    <scope>NUCLEOTIDE SEQUENCE [LARGE SCALE GENOMIC DNA]</scope>
</reference>
<name>A0ABC8TUN5_9AQUA</name>
<dbReference type="AlphaFoldDB" id="A0ABC8TUN5"/>